<evidence type="ECO:0000256" key="1">
    <source>
        <dbReference type="ARBA" id="ARBA00022722"/>
    </source>
</evidence>
<dbReference type="SUPFAM" id="SSF47807">
    <property type="entry name" value="5' to 3' exonuclease, C-terminal subdomain"/>
    <property type="match status" value="1"/>
</dbReference>
<dbReference type="InterPro" id="IPR036279">
    <property type="entry name" value="5-3_exonuclease_C_sf"/>
</dbReference>
<dbReference type="SUPFAM" id="SSF88723">
    <property type="entry name" value="PIN domain-like"/>
    <property type="match status" value="1"/>
</dbReference>
<sequence length="502" mass="58931">MGIQELWKVIGHSGKEFTLEQLASNQFNKKQGKGLRIAIDTALWVFQTKSSVVGDQSELRVIFFRLCRLYELGIRPVFVLDGPNRPSYKRNRFINTVPLDTTFRTNLLDLIRLFNFSYWEAYGEAEAECAMLQRLGFVDLIMTGDSDVFLFGARRVIRQWPTKRNESVECYDLTWIADATGLDRSDLILIALLKGSDYDVQGTQGIGIQVAVGLAKYHYHRELFDDILSIDRRYDLDEQKVQHLYDNLTYELHHNTRGYIQKKYTHIQLDPKFPDFFIVNDFIHPTTHIQSASYIPKAQELQLNLNYYHEPDWEKLAPFIQHAFKWPIDYVLKRFTLLAFPGYMINTLRRQQPGYKKPHMLKNTKLSSSQKAKYQTSLDDYYKLTSKARTLSRNAIIERITANKIINDTIKLYRVEWDQVHLKGFYSKIELKLDRKAYKDIKLHEDEDEGYQQDNVWHTVKRQWVDATLIHSVHPSLALNYQTNTNKADLFLIKPPKRCKNA</sequence>
<evidence type="ECO:0000313" key="5">
    <source>
        <dbReference type="EMBL" id="KAG1537761.1"/>
    </source>
</evidence>
<dbReference type="CDD" id="cd09870">
    <property type="entry name" value="PIN_YEN1"/>
    <property type="match status" value="1"/>
</dbReference>
<protein>
    <recommendedName>
        <fullName evidence="7">XPG-I domain-containing protein</fullName>
    </recommendedName>
</protein>
<dbReference type="PRINTS" id="PR00853">
    <property type="entry name" value="XPGRADSUPER"/>
</dbReference>
<dbReference type="Gene3D" id="3.40.50.1010">
    <property type="entry name" value="5'-nuclease"/>
    <property type="match status" value="2"/>
</dbReference>
<gene>
    <name evidence="5" type="ORF">G6F51_010178</name>
</gene>
<dbReference type="InterPro" id="IPR029060">
    <property type="entry name" value="PIN-like_dom_sf"/>
</dbReference>
<reference evidence="5" key="1">
    <citation type="journal article" date="2020" name="Microb. Genom.">
        <title>Genetic diversity of clinical and environmental Mucorales isolates obtained from an investigation of mucormycosis cases among solid organ transplant recipients.</title>
        <authorList>
            <person name="Nguyen M.H."/>
            <person name="Kaul D."/>
            <person name="Muto C."/>
            <person name="Cheng S.J."/>
            <person name="Richter R.A."/>
            <person name="Bruno V.M."/>
            <person name="Liu G."/>
            <person name="Beyhan S."/>
            <person name="Sundermann A.J."/>
            <person name="Mounaud S."/>
            <person name="Pasculle A.W."/>
            <person name="Nierman W.C."/>
            <person name="Driscoll E."/>
            <person name="Cumbie R."/>
            <person name="Clancy C.J."/>
            <person name="Dupont C.L."/>
        </authorList>
    </citation>
    <scope>NUCLEOTIDE SEQUENCE</scope>
    <source>
        <strain evidence="5">GL16</strain>
    </source>
</reference>
<feature type="domain" description="XPG N-terminal" evidence="4">
    <location>
        <begin position="1"/>
        <end position="92"/>
    </location>
</feature>
<evidence type="ECO:0000313" key="6">
    <source>
        <dbReference type="Proteomes" id="UP000717996"/>
    </source>
</evidence>
<dbReference type="InterPro" id="IPR006086">
    <property type="entry name" value="XPG-I_dom"/>
</dbReference>
<dbReference type="PANTHER" id="PTHR11081">
    <property type="entry name" value="FLAP ENDONUCLEASE FAMILY MEMBER"/>
    <property type="match status" value="1"/>
</dbReference>
<dbReference type="EMBL" id="JAANIT010002039">
    <property type="protein sequence ID" value="KAG1537761.1"/>
    <property type="molecule type" value="Genomic_DNA"/>
</dbReference>
<feature type="domain" description="XPG-I" evidence="3">
    <location>
        <begin position="112"/>
        <end position="184"/>
    </location>
</feature>
<dbReference type="SMART" id="SM00484">
    <property type="entry name" value="XPGI"/>
    <property type="match status" value="1"/>
</dbReference>
<name>A0A9P6Y293_RHIOR</name>
<evidence type="ECO:0000256" key="2">
    <source>
        <dbReference type="ARBA" id="ARBA00022801"/>
    </source>
</evidence>
<keyword evidence="2" id="KW-0378">Hydrolase</keyword>
<dbReference type="PANTHER" id="PTHR11081:SF75">
    <property type="entry name" value="ENDONUCLEASE, PUTATIVE (AFU_ORTHOLOGUE AFUA_3G13260)-RELATED"/>
    <property type="match status" value="1"/>
</dbReference>
<dbReference type="GO" id="GO:0017108">
    <property type="term" value="F:5'-flap endonuclease activity"/>
    <property type="evidence" value="ECO:0007669"/>
    <property type="project" value="TreeGrafter"/>
</dbReference>
<keyword evidence="1" id="KW-0540">Nuclease</keyword>
<dbReference type="Proteomes" id="UP000717996">
    <property type="component" value="Unassembled WGS sequence"/>
</dbReference>
<accession>A0A9P6Y293</accession>
<dbReference type="AlphaFoldDB" id="A0A9P6Y293"/>
<comment type="caution">
    <text evidence="5">The sequence shown here is derived from an EMBL/GenBank/DDBJ whole genome shotgun (WGS) entry which is preliminary data.</text>
</comment>
<dbReference type="InterPro" id="IPR006084">
    <property type="entry name" value="XPG/Rad2"/>
</dbReference>
<organism evidence="5 6">
    <name type="scientific">Rhizopus oryzae</name>
    <name type="common">Mucormycosis agent</name>
    <name type="synonym">Rhizopus arrhizus var. delemar</name>
    <dbReference type="NCBI Taxonomy" id="64495"/>
    <lineage>
        <taxon>Eukaryota</taxon>
        <taxon>Fungi</taxon>
        <taxon>Fungi incertae sedis</taxon>
        <taxon>Mucoromycota</taxon>
        <taxon>Mucoromycotina</taxon>
        <taxon>Mucoromycetes</taxon>
        <taxon>Mucorales</taxon>
        <taxon>Mucorineae</taxon>
        <taxon>Rhizopodaceae</taxon>
        <taxon>Rhizopus</taxon>
    </lineage>
</organism>
<dbReference type="InterPro" id="IPR006085">
    <property type="entry name" value="XPG_DNA_repair_N"/>
</dbReference>
<evidence type="ECO:0000259" key="3">
    <source>
        <dbReference type="SMART" id="SM00484"/>
    </source>
</evidence>
<evidence type="ECO:0008006" key="7">
    <source>
        <dbReference type="Google" id="ProtNLM"/>
    </source>
</evidence>
<dbReference type="Pfam" id="PF00867">
    <property type="entry name" value="XPG_I"/>
    <property type="match status" value="1"/>
</dbReference>
<dbReference type="OrthoDB" id="3005703at2759"/>
<proteinExistence type="predicted"/>
<dbReference type="GO" id="GO:0006281">
    <property type="term" value="P:DNA repair"/>
    <property type="evidence" value="ECO:0007669"/>
    <property type="project" value="UniProtKB-ARBA"/>
</dbReference>
<evidence type="ECO:0000259" key="4">
    <source>
        <dbReference type="SMART" id="SM00485"/>
    </source>
</evidence>
<dbReference type="Pfam" id="PF00752">
    <property type="entry name" value="XPG_N"/>
    <property type="match status" value="1"/>
</dbReference>
<dbReference type="SMART" id="SM00485">
    <property type="entry name" value="XPGN"/>
    <property type="match status" value="1"/>
</dbReference>
<dbReference type="Gene3D" id="1.10.150.20">
    <property type="entry name" value="5' to 3' exonuclease, C-terminal subdomain"/>
    <property type="match status" value="1"/>
</dbReference>